<dbReference type="AlphaFoldDB" id="A0A8J5XNA3"/>
<accession>A0A8J5XNA3</accession>
<keyword evidence="2" id="KW-1185">Reference proteome</keyword>
<dbReference type="EMBL" id="JAGTXO010000010">
    <property type="protein sequence ID" value="KAG8465405.1"/>
    <property type="molecule type" value="Genomic_DNA"/>
</dbReference>
<sequence>MADGRSDVLSECGGAGAEPMLLSSPNASVARSLLFAHAMRRSLAGESVLFLCPSPAALEGAPFANPAHGLQVDTLETEAALSRIHFKYLGSDTLLRQFLAGAHTMRTPPGLLVVDDLAAFLSSGDAHPPAEHAGGAGVYDVAARLQRTLALAVNAADFFARAVRPDGPNTCSLIVAVIERVLPPLGAADTTARKRWFKRRLRIEGPLAGPAAVLLGQYMVADALLGDLARFELGMARRRASGAHGPADGDHLELTLMISP</sequence>
<name>A0A8J5XNA3_DIALT</name>
<evidence type="ECO:0000313" key="2">
    <source>
        <dbReference type="Proteomes" id="UP000751190"/>
    </source>
</evidence>
<dbReference type="GO" id="GO:0000724">
    <property type="term" value="P:double-strand break repair via homologous recombination"/>
    <property type="evidence" value="ECO:0007669"/>
    <property type="project" value="TreeGrafter"/>
</dbReference>
<organism evidence="1 2">
    <name type="scientific">Diacronema lutheri</name>
    <name type="common">Unicellular marine alga</name>
    <name type="synonym">Monochrysis lutheri</name>
    <dbReference type="NCBI Taxonomy" id="2081491"/>
    <lineage>
        <taxon>Eukaryota</taxon>
        <taxon>Haptista</taxon>
        <taxon>Haptophyta</taxon>
        <taxon>Pavlovophyceae</taxon>
        <taxon>Pavlovales</taxon>
        <taxon>Pavlovaceae</taxon>
        <taxon>Diacronema</taxon>
    </lineage>
</organism>
<dbReference type="PANTHER" id="PTHR28653:SF1">
    <property type="entry name" value="ATPASE SWSAP1"/>
    <property type="match status" value="1"/>
</dbReference>
<reference evidence="1" key="1">
    <citation type="submission" date="2021-05" db="EMBL/GenBank/DDBJ databases">
        <title>The genome of the haptophyte Pavlova lutheri (Diacronema luteri, Pavlovales) - a model for lipid biosynthesis in eukaryotic algae.</title>
        <authorList>
            <person name="Hulatt C.J."/>
            <person name="Posewitz M.C."/>
        </authorList>
    </citation>
    <scope>NUCLEOTIDE SEQUENCE</scope>
    <source>
        <strain evidence="1">NIVA-4/92</strain>
    </source>
</reference>
<evidence type="ECO:0000313" key="1">
    <source>
        <dbReference type="EMBL" id="KAG8465405.1"/>
    </source>
</evidence>
<proteinExistence type="predicted"/>
<dbReference type="OrthoDB" id="10546240at2759"/>
<dbReference type="Proteomes" id="UP000751190">
    <property type="component" value="Unassembled WGS sequence"/>
</dbReference>
<evidence type="ECO:0008006" key="3">
    <source>
        <dbReference type="Google" id="ProtNLM"/>
    </source>
</evidence>
<protein>
    <recommendedName>
        <fullName evidence="3">Elongator complex protein 6</fullName>
    </recommendedName>
</protein>
<comment type="caution">
    <text evidence="1">The sequence shown here is derived from an EMBL/GenBank/DDBJ whole genome shotgun (WGS) entry which is preliminary data.</text>
</comment>
<dbReference type="PANTHER" id="PTHR28653">
    <property type="match status" value="1"/>
</dbReference>
<gene>
    <name evidence="1" type="ORF">KFE25_002712</name>
</gene>
<dbReference type="GO" id="GO:0003697">
    <property type="term" value="F:single-stranded DNA binding"/>
    <property type="evidence" value="ECO:0007669"/>
    <property type="project" value="TreeGrafter"/>
</dbReference>
<dbReference type="GO" id="GO:0097196">
    <property type="term" value="C:Shu complex"/>
    <property type="evidence" value="ECO:0007669"/>
    <property type="project" value="TreeGrafter"/>
</dbReference>